<sequence length="199" mass="21914">MSICTEAEARKKTCPIAPNNTSHRHLLCGASGCMAWRWYKQPETEAVTRILSDQYMERAEKYGVADEAKAAEAANGPIRDLRIRLNPEKNERAEMEWERAHTALAEAMAAHQPPLEDFPRPGGEGWTPGTPEFFEDDEEWILTWTRETDPRATGFCGACPMLPAGPALVCRAGLGLPGWIDPVKGDAVSLAPGKIVRGE</sequence>
<dbReference type="EMBL" id="VRYY01000011">
    <property type="protein sequence ID" value="MBG3875560.1"/>
    <property type="molecule type" value="Genomic_DNA"/>
</dbReference>
<name>A0ABS0IZF8_9BACT</name>
<accession>A0ABS0IZF8</accession>
<proteinExistence type="predicted"/>
<evidence type="ECO:0000313" key="2">
    <source>
        <dbReference type="Proteomes" id="UP001194469"/>
    </source>
</evidence>
<reference evidence="1 2" key="1">
    <citation type="submission" date="2019-08" db="EMBL/GenBank/DDBJ databases">
        <authorList>
            <person name="Luo N."/>
        </authorList>
    </citation>
    <scope>NUCLEOTIDE SEQUENCE [LARGE SCALE GENOMIC DNA]</scope>
    <source>
        <strain evidence="1 2">NCIMB 9442</strain>
    </source>
</reference>
<keyword evidence="2" id="KW-1185">Reference proteome</keyword>
<dbReference type="Proteomes" id="UP001194469">
    <property type="component" value="Unassembled WGS sequence"/>
</dbReference>
<gene>
    <name evidence="1" type="ORF">FVW20_00585</name>
</gene>
<dbReference type="RefSeq" id="WP_196607842.1">
    <property type="nucleotide sequence ID" value="NZ_VRYY01000011.1"/>
</dbReference>
<comment type="caution">
    <text evidence="1">The sequence shown here is derived from an EMBL/GenBank/DDBJ whole genome shotgun (WGS) entry which is preliminary data.</text>
</comment>
<protein>
    <submittedName>
        <fullName evidence="1">Uncharacterized protein</fullName>
    </submittedName>
</protein>
<organism evidence="1 2">
    <name type="scientific">Nitratidesulfovibrio oxamicus</name>
    <dbReference type="NCBI Taxonomy" id="32016"/>
    <lineage>
        <taxon>Bacteria</taxon>
        <taxon>Pseudomonadati</taxon>
        <taxon>Thermodesulfobacteriota</taxon>
        <taxon>Desulfovibrionia</taxon>
        <taxon>Desulfovibrionales</taxon>
        <taxon>Desulfovibrionaceae</taxon>
        <taxon>Nitratidesulfovibrio</taxon>
    </lineage>
</organism>
<evidence type="ECO:0000313" key="1">
    <source>
        <dbReference type="EMBL" id="MBG3875560.1"/>
    </source>
</evidence>